<organism evidence="3 4">
    <name type="scientific">Gigaspora rosea</name>
    <dbReference type="NCBI Taxonomy" id="44941"/>
    <lineage>
        <taxon>Eukaryota</taxon>
        <taxon>Fungi</taxon>
        <taxon>Fungi incertae sedis</taxon>
        <taxon>Mucoromycota</taxon>
        <taxon>Glomeromycotina</taxon>
        <taxon>Glomeromycetes</taxon>
        <taxon>Diversisporales</taxon>
        <taxon>Gigasporaceae</taxon>
        <taxon>Gigaspora</taxon>
    </lineage>
</organism>
<dbReference type="Proteomes" id="UP000266673">
    <property type="component" value="Unassembled WGS sequence"/>
</dbReference>
<evidence type="ECO:0000313" key="3">
    <source>
        <dbReference type="EMBL" id="RIB28389.1"/>
    </source>
</evidence>
<accession>A0A397W510</accession>
<evidence type="ECO:0000259" key="2">
    <source>
        <dbReference type="PROSITE" id="PS51126"/>
    </source>
</evidence>
<sequence>MTWIIFLIQILIINMNAFRQQVKNLETGTKVKNFINNIENEWQEDKLPEVTEQEFQILKGINIL</sequence>
<reference evidence="3 4" key="1">
    <citation type="submission" date="2018-06" db="EMBL/GenBank/DDBJ databases">
        <title>Comparative genomics reveals the genomic features of Rhizophagus irregularis, R. cerebriforme, R. diaphanum and Gigaspora rosea, and their symbiotic lifestyle signature.</title>
        <authorList>
            <person name="Morin E."/>
            <person name="San Clemente H."/>
            <person name="Chen E.C.H."/>
            <person name="De La Providencia I."/>
            <person name="Hainaut M."/>
            <person name="Kuo A."/>
            <person name="Kohler A."/>
            <person name="Murat C."/>
            <person name="Tang N."/>
            <person name="Roy S."/>
            <person name="Loubradou J."/>
            <person name="Henrissat B."/>
            <person name="Grigoriev I.V."/>
            <person name="Corradi N."/>
            <person name="Roux C."/>
            <person name="Martin F.M."/>
        </authorList>
    </citation>
    <scope>NUCLEOTIDE SEQUENCE [LARGE SCALE GENOMIC DNA]</scope>
    <source>
        <strain evidence="3 4">DAOM 194757</strain>
    </source>
</reference>
<gene>
    <name evidence="3" type="ORF">C2G38_2158031</name>
</gene>
<dbReference type="PROSITE" id="PS51126">
    <property type="entry name" value="DILUTE"/>
    <property type="match status" value="1"/>
</dbReference>
<proteinExistence type="predicted"/>
<evidence type="ECO:0000256" key="1">
    <source>
        <dbReference type="SAM" id="SignalP"/>
    </source>
</evidence>
<dbReference type="EMBL" id="QKWP01000067">
    <property type="protein sequence ID" value="RIB28389.1"/>
    <property type="molecule type" value="Genomic_DNA"/>
</dbReference>
<keyword evidence="4" id="KW-1185">Reference proteome</keyword>
<feature type="signal peptide" evidence="1">
    <location>
        <begin position="1"/>
        <end position="17"/>
    </location>
</feature>
<feature type="domain" description="Dilute" evidence="2">
    <location>
        <begin position="1"/>
        <end position="64"/>
    </location>
</feature>
<evidence type="ECO:0000313" key="4">
    <source>
        <dbReference type="Proteomes" id="UP000266673"/>
    </source>
</evidence>
<dbReference type="AlphaFoldDB" id="A0A397W510"/>
<keyword evidence="1" id="KW-0732">Signal</keyword>
<name>A0A397W510_9GLOM</name>
<protein>
    <recommendedName>
        <fullName evidence="2">Dilute domain-containing protein</fullName>
    </recommendedName>
</protein>
<feature type="chain" id="PRO_5017345036" description="Dilute domain-containing protein" evidence="1">
    <location>
        <begin position="18"/>
        <end position="64"/>
    </location>
</feature>
<dbReference type="InterPro" id="IPR002710">
    <property type="entry name" value="Dilute_dom"/>
</dbReference>
<comment type="caution">
    <text evidence="3">The sequence shown here is derived from an EMBL/GenBank/DDBJ whole genome shotgun (WGS) entry which is preliminary data.</text>
</comment>